<evidence type="ECO:0000259" key="2">
    <source>
        <dbReference type="Pfam" id="PF01826"/>
    </source>
</evidence>
<gene>
    <name evidence="4" type="primary">LOC106157325</name>
</gene>
<keyword evidence="3" id="KW-1185">Reference proteome</keyword>
<dbReference type="InterPro" id="IPR002919">
    <property type="entry name" value="TIL_dom"/>
</dbReference>
<name>A0A1S3HQS4_LINAN</name>
<dbReference type="GeneID" id="106157325"/>
<proteinExistence type="predicted"/>
<feature type="chain" id="PRO_5010331743" evidence="1">
    <location>
        <begin position="18"/>
        <end position="86"/>
    </location>
</feature>
<dbReference type="KEGG" id="lak:106157325"/>
<sequence>MKVVAVFLLVLMAEVNCRTLTNEWGEHYCSGDLEWSNCYSSCPLVCGEPDPWICDLMCNEGCGCPGDKIRVSRDSDKCVDSRIECL</sequence>
<dbReference type="InterPro" id="IPR036084">
    <property type="entry name" value="Ser_inhib-like_sf"/>
</dbReference>
<organism evidence="3 4">
    <name type="scientific">Lingula anatina</name>
    <name type="common">Brachiopod</name>
    <name type="synonym">Lingula unguis</name>
    <dbReference type="NCBI Taxonomy" id="7574"/>
    <lineage>
        <taxon>Eukaryota</taxon>
        <taxon>Metazoa</taxon>
        <taxon>Spiralia</taxon>
        <taxon>Lophotrochozoa</taxon>
        <taxon>Brachiopoda</taxon>
        <taxon>Linguliformea</taxon>
        <taxon>Lingulata</taxon>
        <taxon>Lingulida</taxon>
        <taxon>Linguloidea</taxon>
        <taxon>Lingulidae</taxon>
        <taxon>Lingula</taxon>
    </lineage>
</organism>
<feature type="domain" description="TIL" evidence="2">
    <location>
        <begin position="29"/>
        <end position="81"/>
    </location>
</feature>
<dbReference type="InParanoid" id="A0A1S3HQS4"/>
<dbReference type="OrthoDB" id="6477011at2759"/>
<dbReference type="AlphaFoldDB" id="A0A1S3HQS4"/>
<dbReference type="Pfam" id="PF01826">
    <property type="entry name" value="TIL"/>
    <property type="match status" value="1"/>
</dbReference>
<dbReference type="RefSeq" id="XP_013388390.1">
    <property type="nucleotide sequence ID" value="XM_013532936.1"/>
</dbReference>
<dbReference type="SUPFAM" id="SSF57567">
    <property type="entry name" value="Serine protease inhibitors"/>
    <property type="match status" value="1"/>
</dbReference>
<accession>A0A1S3HQS4</accession>
<feature type="signal peptide" evidence="1">
    <location>
        <begin position="1"/>
        <end position="17"/>
    </location>
</feature>
<evidence type="ECO:0000313" key="4">
    <source>
        <dbReference type="RefSeq" id="XP_013388390.1"/>
    </source>
</evidence>
<dbReference type="Proteomes" id="UP000085678">
    <property type="component" value="Unplaced"/>
</dbReference>
<evidence type="ECO:0000256" key="1">
    <source>
        <dbReference type="SAM" id="SignalP"/>
    </source>
</evidence>
<evidence type="ECO:0000313" key="3">
    <source>
        <dbReference type="Proteomes" id="UP000085678"/>
    </source>
</evidence>
<reference evidence="4" key="1">
    <citation type="submission" date="2025-08" db="UniProtKB">
        <authorList>
            <consortium name="RefSeq"/>
        </authorList>
    </citation>
    <scope>IDENTIFICATION</scope>
    <source>
        <tissue evidence="4">Gonads</tissue>
    </source>
</reference>
<dbReference type="Gene3D" id="2.10.25.10">
    <property type="entry name" value="Laminin"/>
    <property type="match status" value="1"/>
</dbReference>
<keyword evidence="1" id="KW-0732">Signal</keyword>
<protein>
    <submittedName>
        <fullName evidence="4">Chymotrypsin-elastase inhibitor ixodidin-like</fullName>
    </submittedName>
</protein>